<dbReference type="EMBL" id="AP014854">
    <property type="protein sequence ID" value="BAR99827.1"/>
    <property type="molecule type" value="Genomic_DNA"/>
</dbReference>
<accession>A0A0H5BC37</accession>
<dbReference type="KEGG" id="bvr:BVIR_2473"/>
<reference evidence="5" key="3">
    <citation type="journal article" date="2016" name="Genome Announc.">
        <title>Revised genome sequence of the purple photosynthetic bacterium Blastochloris viridis.</title>
        <authorList>
            <person name="Liu L.N."/>
            <person name="Faulkner M."/>
            <person name="Liu X."/>
            <person name="Huang F."/>
            <person name="Darby A.C."/>
            <person name="Hall N."/>
        </authorList>
    </citation>
    <scope>NUCLEOTIDE SEQUENCE [LARGE SCALE GENOMIC DNA]</scope>
    <source>
        <strain evidence="5">ATCC 19567 / DSM 133 / F</strain>
    </source>
</reference>
<dbReference type="AlphaFoldDB" id="A0A0H5BC37"/>
<keyword evidence="1" id="KW-0489">Methyltransferase</keyword>
<dbReference type="PANTHER" id="PTHR12049">
    <property type="entry name" value="PROTEIN ARGININE METHYLTRANSFERASE NDUFAF7, MITOCHONDRIAL"/>
    <property type="match status" value="1"/>
</dbReference>
<dbReference type="GO" id="GO:0035243">
    <property type="term" value="F:protein-arginine omega-N symmetric methyltransferase activity"/>
    <property type="evidence" value="ECO:0007669"/>
    <property type="project" value="TreeGrafter"/>
</dbReference>
<dbReference type="SUPFAM" id="SSF53335">
    <property type="entry name" value="S-adenosyl-L-methionine-dependent methyltransferases"/>
    <property type="match status" value="1"/>
</dbReference>
<dbReference type="EMBL" id="LN907867">
    <property type="protein sequence ID" value="CUU42903.1"/>
    <property type="molecule type" value="Genomic_DNA"/>
</dbReference>
<dbReference type="InterPro" id="IPR038375">
    <property type="entry name" value="NDUFAF7_sf"/>
</dbReference>
<evidence type="ECO:0000256" key="1">
    <source>
        <dbReference type="ARBA" id="ARBA00022603"/>
    </source>
</evidence>
<keyword evidence="5" id="KW-1185">Reference proteome</keyword>
<evidence type="ECO:0000313" key="5">
    <source>
        <dbReference type="Proteomes" id="UP000065734"/>
    </source>
</evidence>
<protein>
    <submittedName>
        <fullName evidence="4">Putative ACR</fullName>
    </submittedName>
</protein>
<dbReference type="PANTHER" id="PTHR12049:SF7">
    <property type="entry name" value="PROTEIN ARGININE METHYLTRANSFERASE NDUFAF7, MITOCHONDRIAL"/>
    <property type="match status" value="1"/>
</dbReference>
<dbReference type="Pfam" id="PF02636">
    <property type="entry name" value="Methyltransf_28"/>
    <property type="match status" value="1"/>
</dbReference>
<dbReference type="STRING" id="1079.BVIR_2473"/>
<dbReference type="Gene3D" id="3.40.50.12710">
    <property type="match status" value="1"/>
</dbReference>
<keyword evidence="2" id="KW-0808">Transferase</keyword>
<proteinExistence type="predicted"/>
<evidence type="ECO:0000313" key="3">
    <source>
        <dbReference type="EMBL" id="BAR99827.1"/>
    </source>
</evidence>
<reference evidence="4" key="2">
    <citation type="submission" date="2015-11" db="EMBL/GenBank/DDBJ databases">
        <authorList>
            <person name="Zhang Y."/>
            <person name="Guo Z."/>
        </authorList>
    </citation>
    <scope>NUCLEOTIDE SEQUENCE</scope>
    <source>
        <strain evidence="4">1</strain>
    </source>
</reference>
<sequence length="359" mass="37526">MTPLQREIAELIRTDGPLSLARYMALCLGHPRLGYYVTRDPLGRTGDFVTAPEISQMFGELVGLWCADAWVRMNQPAQIALVELGPGRGTLMADTLRALKVVPALRAAVSVHLVETSPVLRQHQRMALAGAGVPIAWHDRLDEVPAGPMLLIANEFLDALPIIQLVRTPQGWHERQVGLDGGTLAFGLSPVRYPDAAIPTAFGGVPIGSLIELSPARAAAARDIAARVATDGGAALLIDYGHALSGVGDTFQAVRGHAFADPLSDPGEADLTSHVDFAALAAAAREAGASVHGPVTQGAFLKALGIDARAARLAAAAPDQAEGIAAARHRLTGADAMGDLFKVLAVKDPRMGPLAGFEA</sequence>
<dbReference type="InterPro" id="IPR003788">
    <property type="entry name" value="NDUFAF7"/>
</dbReference>
<gene>
    <name evidence="3" type="ORF">BV133_2234</name>
    <name evidence="4" type="ORF">BVIRIDIS_19190</name>
</gene>
<dbReference type="InterPro" id="IPR029063">
    <property type="entry name" value="SAM-dependent_MTases_sf"/>
</dbReference>
<dbReference type="GO" id="GO:0032259">
    <property type="term" value="P:methylation"/>
    <property type="evidence" value="ECO:0007669"/>
    <property type="project" value="UniProtKB-KW"/>
</dbReference>
<dbReference type="OrthoDB" id="9794208at2"/>
<dbReference type="RefSeq" id="WP_055037871.1">
    <property type="nucleotide sequence ID" value="NZ_AP014854.2"/>
</dbReference>
<evidence type="ECO:0000313" key="4">
    <source>
        <dbReference type="EMBL" id="CUU42903.1"/>
    </source>
</evidence>
<reference evidence="3" key="1">
    <citation type="journal article" date="2015" name="Genome Announc.">
        <title>Complete Genome Sequence of the Bacteriochlorophyll b-Producing Photosynthetic Bacterium Blastochloris viridis.</title>
        <authorList>
            <person name="Tsukatani Y."/>
            <person name="Hirose Y."/>
            <person name="Harada J."/>
            <person name="Misawa N."/>
            <person name="Mori K."/>
            <person name="Inoue K."/>
            <person name="Tamiaki H."/>
        </authorList>
    </citation>
    <scope>NUCLEOTIDE SEQUENCE [LARGE SCALE GENOMIC DNA]</scope>
    <source>
        <strain evidence="3">DSM 133</strain>
    </source>
</reference>
<name>A0A0H5BC37_BLAVI</name>
<organism evidence="4 5">
    <name type="scientific">Blastochloris viridis</name>
    <name type="common">Rhodopseudomonas viridis</name>
    <dbReference type="NCBI Taxonomy" id="1079"/>
    <lineage>
        <taxon>Bacteria</taxon>
        <taxon>Pseudomonadati</taxon>
        <taxon>Pseudomonadota</taxon>
        <taxon>Alphaproteobacteria</taxon>
        <taxon>Hyphomicrobiales</taxon>
        <taxon>Blastochloridaceae</taxon>
        <taxon>Blastochloris</taxon>
    </lineage>
</organism>
<dbReference type="Proteomes" id="UP000065734">
    <property type="component" value="Chromosome I"/>
</dbReference>
<dbReference type="PATRIC" id="fig|1079.6.peg.2586"/>
<evidence type="ECO:0000256" key="2">
    <source>
        <dbReference type="ARBA" id="ARBA00022679"/>
    </source>
</evidence>